<evidence type="ECO:0000313" key="2">
    <source>
        <dbReference type="Proteomes" id="UP001567537"/>
    </source>
</evidence>
<dbReference type="RefSeq" id="WP_371244539.1">
    <property type="nucleotide sequence ID" value="NZ_JAHWZY010000068.1"/>
</dbReference>
<organism evidence="1 2">
    <name type="scientific">Streptomyces pimonensis</name>
    <dbReference type="NCBI Taxonomy" id="2860288"/>
    <lineage>
        <taxon>Bacteria</taxon>
        <taxon>Bacillati</taxon>
        <taxon>Actinomycetota</taxon>
        <taxon>Actinomycetes</taxon>
        <taxon>Kitasatosporales</taxon>
        <taxon>Streptomycetaceae</taxon>
        <taxon>Streptomyces</taxon>
    </lineage>
</organism>
<comment type="caution">
    <text evidence="1">The sequence shown here is derived from an EMBL/GenBank/DDBJ whole genome shotgun (WGS) entry which is preliminary data.</text>
</comment>
<reference evidence="1 2" key="1">
    <citation type="journal article" date="2021" name="Res Sq">
        <title>Streptomyces Pimoensis sp. nov., Isolated From the Taklimakan Desert in Xinjiang, China.</title>
        <authorList>
            <person name="Zhang P."/>
            <person name="Luo X."/>
            <person name="Luo X."/>
            <person name="Liu Z."/>
            <person name="Xia Z."/>
            <person name="Wan C."/>
            <person name="zhang L."/>
        </authorList>
    </citation>
    <scope>NUCLEOTIDE SEQUENCE [LARGE SCALE GENOMIC DNA]</scope>
    <source>
        <strain evidence="1 2">TRM75549</strain>
    </source>
</reference>
<evidence type="ECO:0000313" key="1">
    <source>
        <dbReference type="EMBL" id="MEZ3183123.1"/>
    </source>
</evidence>
<name>A0ABV4J853_9ACTN</name>
<gene>
    <name evidence="1" type="ORF">KYY02_32025</name>
</gene>
<dbReference type="EMBL" id="JAHWZY010000068">
    <property type="protein sequence ID" value="MEZ3183123.1"/>
    <property type="molecule type" value="Genomic_DNA"/>
</dbReference>
<keyword evidence="2" id="KW-1185">Reference proteome</keyword>
<protein>
    <submittedName>
        <fullName evidence="1">Uncharacterized protein</fullName>
    </submittedName>
</protein>
<sequence>MRSSHAAARVSVRFGDPNLIAYGRLAPLLRLAERCGLPGLVVELVRLSASADGAGAFPASKVMALVAGTAAGADTGPQVRASLSGKGAPGS</sequence>
<dbReference type="Proteomes" id="UP001567537">
    <property type="component" value="Unassembled WGS sequence"/>
</dbReference>
<accession>A0ABV4J853</accession>
<proteinExistence type="predicted"/>